<keyword evidence="2" id="KW-1185">Reference proteome</keyword>
<proteinExistence type="predicted"/>
<dbReference type="Proteomes" id="UP000054538">
    <property type="component" value="Unassembled WGS sequence"/>
</dbReference>
<dbReference type="OrthoDB" id="3366231at2759"/>
<organism evidence="1 2">
    <name type="scientific">Paxillus rubicundulus Ve08.2h10</name>
    <dbReference type="NCBI Taxonomy" id="930991"/>
    <lineage>
        <taxon>Eukaryota</taxon>
        <taxon>Fungi</taxon>
        <taxon>Dikarya</taxon>
        <taxon>Basidiomycota</taxon>
        <taxon>Agaricomycotina</taxon>
        <taxon>Agaricomycetes</taxon>
        <taxon>Agaricomycetidae</taxon>
        <taxon>Boletales</taxon>
        <taxon>Paxilineae</taxon>
        <taxon>Paxillaceae</taxon>
        <taxon>Paxillus</taxon>
    </lineage>
</organism>
<dbReference type="HOGENOM" id="CLU_2923295_0_0_1"/>
<sequence>MNKLHAELDANNEDFNPNIKLPARFIGSHAWTSEKTADAMVLGQRFGKSTFWHSDLQSRLA</sequence>
<name>A0A0D0DMD6_9AGAM</name>
<reference evidence="2" key="2">
    <citation type="submission" date="2015-01" db="EMBL/GenBank/DDBJ databases">
        <title>Evolutionary Origins and Diversification of the Mycorrhizal Mutualists.</title>
        <authorList>
            <consortium name="DOE Joint Genome Institute"/>
            <consortium name="Mycorrhizal Genomics Consortium"/>
            <person name="Kohler A."/>
            <person name="Kuo A."/>
            <person name="Nagy L.G."/>
            <person name="Floudas D."/>
            <person name="Copeland A."/>
            <person name="Barry K.W."/>
            <person name="Cichocki N."/>
            <person name="Veneault-Fourrey C."/>
            <person name="LaButti K."/>
            <person name="Lindquist E.A."/>
            <person name="Lipzen A."/>
            <person name="Lundell T."/>
            <person name="Morin E."/>
            <person name="Murat C."/>
            <person name="Riley R."/>
            <person name="Ohm R."/>
            <person name="Sun H."/>
            <person name="Tunlid A."/>
            <person name="Henrissat B."/>
            <person name="Grigoriev I.V."/>
            <person name="Hibbett D.S."/>
            <person name="Martin F."/>
        </authorList>
    </citation>
    <scope>NUCLEOTIDE SEQUENCE [LARGE SCALE GENOMIC DNA]</scope>
    <source>
        <strain evidence="2">Ve08.2h10</strain>
    </source>
</reference>
<dbReference type="EMBL" id="KN826237">
    <property type="protein sequence ID" value="KIK79595.1"/>
    <property type="molecule type" value="Genomic_DNA"/>
</dbReference>
<evidence type="ECO:0000313" key="2">
    <source>
        <dbReference type="Proteomes" id="UP000054538"/>
    </source>
</evidence>
<reference evidence="1 2" key="1">
    <citation type="submission" date="2014-04" db="EMBL/GenBank/DDBJ databases">
        <authorList>
            <consortium name="DOE Joint Genome Institute"/>
            <person name="Kuo A."/>
            <person name="Kohler A."/>
            <person name="Jargeat P."/>
            <person name="Nagy L.G."/>
            <person name="Floudas D."/>
            <person name="Copeland A."/>
            <person name="Barry K.W."/>
            <person name="Cichocki N."/>
            <person name="Veneault-Fourrey C."/>
            <person name="LaButti K."/>
            <person name="Lindquist E.A."/>
            <person name="Lipzen A."/>
            <person name="Lundell T."/>
            <person name="Morin E."/>
            <person name="Murat C."/>
            <person name="Sun H."/>
            <person name="Tunlid A."/>
            <person name="Henrissat B."/>
            <person name="Grigoriev I.V."/>
            <person name="Hibbett D.S."/>
            <person name="Martin F."/>
            <person name="Nordberg H.P."/>
            <person name="Cantor M.N."/>
            <person name="Hua S.X."/>
        </authorList>
    </citation>
    <scope>NUCLEOTIDE SEQUENCE [LARGE SCALE GENOMIC DNA]</scope>
    <source>
        <strain evidence="1 2">Ve08.2h10</strain>
    </source>
</reference>
<dbReference type="InParanoid" id="A0A0D0DMD6"/>
<dbReference type="AlphaFoldDB" id="A0A0D0DMD6"/>
<evidence type="ECO:0000313" key="1">
    <source>
        <dbReference type="EMBL" id="KIK79595.1"/>
    </source>
</evidence>
<protein>
    <submittedName>
        <fullName evidence="1">Uncharacterized protein</fullName>
    </submittedName>
</protein>
<gene>
    <name evidence="1" type="ORF">PAXRUDRAFT_160926</name>
</gene>
<accession>A0A0D0DMD6</accession>